<proteinExistence type="predicted"/>
<dbReference type="EMBL" id="OY660879">
    <property type="protein sequence ID" value="CAJ1075808.1"/>
    <property type="molecule type" value="Genomic_DNA"/>
</dbReference>
<keyword evidence="2" id="KW-1185">Reference proteome</keyword>
<reference evidence="1" key="1">
    <citation type="submission" date="2023-08" db="EMBL/GenBank/DDBJ databases">
        <authorList>
            <person name="Alioto T."/>
            <person name="Alioto T."/>
            <person name="Gomez Garrido J."/>
        </authorList>
    </citation>
    <scope>NUCLEOTIDE SEQUENCE</scope>
</reference>
<gene>
    <name evidence="1" type="ORF">XNOV1_A020212</name>
</gene>
<evidence type="ECO:0000313" key="2">
    <source>
        <dbReference type="Proteomes" id="UP001178508"/>
    </source>
</evidence>
<sequence length="147" mass="16727">MNPEERDQAFFVIAHFQKPVELIINNNNASDFIQRFTRDPQSALHWIHHSFAHTVTPWCWLTTLVVTAALGQTDRNVAASLCLQPLRPPPHNTHNHTPVEDTNWEQGGLSVLLNETTDRLEIGGNRTANLSVIEGPLYLLSYWHENV</sequence>
<organism evidence="1 2">
    <name type="scientific">Xyrichtys novacula</name>
    <name type="common">Pearly razorfish</name>
    <name type="synonym">Hemipteronotus novacula</name>
    <dbReference type="NCBI Taxonomy" id="13765"/>
    <lineage>
        <taxon>Eukaryota</taxon>
        <taxon>Metazoa</taxon>
        <taxon>Chordata</taxon>
        <taxon>Craniata</taxon>
        <taxon>Vertebrata</taxon>
        <taxon>Euteleostomi</taxon>
        <taxon>Actinopterygii</taxon>
        <taxon>Neopterygii</taxon>
        <taxon>Teleostei</taxon>
        <taxon>Neoteleostei</taxon>
        <taxon>Acanthomorphata</taxon>
        <taxon>Eupercaria</taxon>
        <taxon>Labriformes</taxon>
        <taxon>Labridae</taxon>
        <taxon>Xyrichtys</taxon>
    </lineage>
</organism>
<evidence type="ECO:0000313" key="1">
    <source>
        <dbReference type="EMBL" id="CAJ1075808.1"/>
    </source>
</evidence>
<protein>
    <submittedName>
        <fullName evidence="1">Uncharacterized protein</fullName>
    </submittedName>
</protein>
<accession>A0AAV1GQP1</accession>
<dbReference type="AlphaFoldDB" id="A0AAV1GQP1"/>
<dbReference type="Proteomes" id="UP001178508">
    <property type="component" value="Chromosome 16"/>
</dbReference>
<name>A0AAV1GQP1_XYRNO</name>